<sequence length="535" mass="58754">MSTVIGLSFGNTTTSIAYTKEGVIEVIANADGDRDIPSMLAYAHEDEFHGIQAKQQMIRNAANTIGYFRDLVSAKFSEIDHTKTRRLSKPVETSDGAVGYEINGEIKHIDQIIERQFTRIHEAARDYIGKEIDGVVLALPSDFPEHKRAKLLSIAEKSGLKIVQVIGELESALLAHISRDNSRENKDQADKLFVVADFGGTRSDAAVISCNSGIFTVLSTLSDHSLGGRLLDESILTHLVKEFKELHKVDPSSDHRAIAKLLLEAETIRKTLSNSTSSQYGIDSVTQGLDFSGGINRLKYEITSRQVFTKFNAFIVSLLKKAEIDPFFIDEVLLVGGVSWTPKIASTVGAVFDERTVIVSPSTDSKAIPPNELVARGCAIQGSIISNLDLEEVDQVDRLTSAEQLSKTIGVVVGDKSIPVLGKYTLIPTKKTVEIEATADSLKIAEFEPKMEITIHKPEPKTEEEKKQAAEEDSDYDSEDDDEWEEKNLRFEAEKTLAEVAIPIKNTVKVTLYITSNKTLQVSVTSNGQTVQGSV</sequence>
<dbReference type="EMBL" id="BTGC01000008">
    <property type="protein sequence ID" value="GMM52678.1"/>
    <property type="molecule type" value="Genomic_DNA"/>
</dbReference>
<dbReference type="PRINTS" id="PR00301">
    <property type="entry name" value="HEATSHOCK70"/>
</dbReference>
<gene>
    <name evidence="4" type="ORF">DASB73_036410</name>
</gene>
<dbReference type="GO" id="GO:0005524">
    <property type="term" value="F:ATP binding"/>
    <property type="evidence" value="ECO:0007669"/>
    <property type="project" value="UniProtKB-KW"/>
</dbReference>
<dbReference type="FunFam" id="3.90.640.10:FF:000003">
    <property type="entry name" value="Molecular chaperone DnaK"/>
    <property type="match status" value="1"/>
</dbReference>
<evidence type="ECO:0000256" key="1">
    <source>
        <dbReference type="ARBA" id="ARBA00022741"/>
    </source>
</evidence>
<proteinExistence type="predicted"/>
<name>A0AAV5RPL3_STABA</name>
<dbReference type="SUPFAM" id="SSF53067">
    <property type="entry name" value="Actin-like ATPase domain"/>
    <property type="match status" value="2"/>
</dbReference>
<dbReference type="GO" id="GO:0005829">
    <property type="term" value="C:cytosol"/>
    <property type="evidence" value="ECO:0007669"/>
    <property type="project" value="TreeGrafter"/>
</dbReference>
<evidence type="ECO:0000313" key="5">
    <source>
        <dbReference type="Proteomes" id="UP001362899"/>
    </source>
</evidence>
<keyword evidence="5" id="KW-1185">Reference proteome</keyword>
<keyword evidence="1" id="KW-0547">Nucleotide-binding</keyword>
<evidence type="ECO:0000313" key="4">
    <source>
        <dbReference type="EMBL" id="GMM52678.1"/>
    </source>
</evidence>
<keyword evidence="2" id="KW-0067">ATP-binding</keyword>
<comment type="caution">
    <text evidence="4">The sequence shown here is derived from an EMBL/GenBank/DDBJ whole genome shotgun (WGS) entry which is preliminary data.</text>
</comment>
<dbReference type="Gene3D" id="3.30.420.40">
    <property type="match status" value="2"/>
</dbReference>
<accession>A0AAV5RPL3</accession>
<protein>
    <submittedName>
        <fullName evidence="4">Ssz1 protein</fullName>
    </submittedName>
</protein>
<dbReference type="GO" id="GO:0005634">
    <property type="term" value="C:nucleus"/>
    <property type="evidence" value="ECO:0007669"/>
    <property type="project" value="TreeGrafter"/>
</dbReference>
<dbReference type="AlphaFoldDB" id="A0AAV5RPL3"/>
<feature type="compositionally biased region" description="Acidic residues" evidence="3">
    <location>
        <begin position="471"/>
        <end position="485"/>
    </location>
</feature>
<organism evidence="4 5">
    <name type="scientific">Starmerella bacillaris</name>
    <name type="common">Yeast</name>
    <name type="synonym">Candida zemplinina</name>
    <dbReference type="NCBI Taxonomy" id="1247836"/>
    <lineage>
        <taxon>Eukaryota</taxon>
        <taxon>Fungi</taxon>
        <taxon>Dikarya</taxon>
        <taxon>Ascomycota</taxon>
        <taxon>Saccharomycotina</taxon>
        <taxon>Dipodascomycetes</taxon>
        <taxon>Dipodascales</taxon>
        <taxon>Trichomonascaceae</taxon>
        <taxon>Starmerella</taxon>
    </lineage>
</organism>
<dbReference type="PANTHER" id="PTHR45639">
    <property type="entry name" value="HSC70CB, ISOFORM G-RELATED"/>
    <property type="match status" value="1"/>
</dbReference>
<reference evidence="4 5" key="1">
    <citation type="journal article" date="2023" name="Elife">
        <title>Identification of key yeast species and microbe-microbe interactions impacting larval growth of Drosophila in the wild.</title>
        <authorList>
            <person name="Mure A."/>
            <person name="Sugiura Y."/>
            <person name="Maeda R."/>
            <person name="Honda K."/>
            <person name="Sakurai N."/>
            <person name="Takahashi Y."/>
            <person name="Watada M."/>
            <person name="Katoh T."/>
            <person name="Gotoh A."/>
            <person name="Gotoh Y."/>
            <person name="Taniguchi I."/>
            <person name="Nakamura K."/>
            <person name="Hayashi T."/>
            <person name="Katayama T."/>
            <person name="Uemura T."/>
            <person name="Hattori Y."/>
        </authorList>
    </citation>
    <scope>NUCLEOTIDE SEQUENCE [LARGE SCALE GENOMIC DNA]</scope>
    <source>
        <strain evidence="4 5">SB-73</strain>
    </source>
</reference>
<dbReference type="GO" id="GO:0140662">
    <property type="term" value="F:ATP-dependent protein folding chaperone"/>
    <property type="evidence" value="ECO:0007669"/>
    <property type="project" value="InterPro"/>
</dbReference>
<evidence type="ECO:0000256" key="3">
    <source>
        <dbReference type="SAM" id="MobiDB-lite"/>
    </source>
</evidence>
<dbReference type="PANTHER" id="PTHR45639:SF32">
    <property type="entry name" value="HEAT SHOCK PROTEIN PDR13"/>
    <property type="match status" value="1"/>
</dbReference>
<evidence type="ECO:0000256" key="2">
    <source>
        <dbReference type="ARBA" id="ARBA00022840"/>
    </source>
</evidence>
<feature type="compositionally biased region" description="Basic and acidic residues" evidence="3">
    <location>
        <begin position="453"/>
        <end position="470"/>
    </location>
</feature>
<dbReference type="Proteomes" id="UP001362899">
    <property type="component" value="Unassembled WGS sequence"/>
</dbReference>
<dbReference type="InterPro" id="IPR013126">
    <property type="entry name" value="Hsp_70_fam"/>
</dbReference>
<dbReference type="Gene3D" id="3.30.30.30">
    <property type="match status" value="1"/>
</dbReference>
<dbReference type="Pfam" id="PF00012">
    <property type="entry name" value="HSP70"/>
    <property type="match status" value="1"/>
</dbReference>
<dbReference type="InterPro" id="IPR043129">
    <property type="entry name" value="ATPase_NBD"/>
</dbReference>
<feature type="region of interest" description="Disordered" evidence="3">
    <location>
        <begin position="453"/>
        <end position="486"/>
    </location>
</feature>
<dbReference type="Gene3D" id="3.90.640.10">
    <property type="entry name" value="Actin, Chain A, domain 4"/>
    <property type="match status" value="1"/>
</dbReference>